<proteinExistence type="predicted"/>
<comment type="caution">
    <text evidence="1">The sequence shown here is derived from an EMBL/GenBank/DDBJ whole genome shotgun (WGS) entry which is preliminary data.</text>
</comment>
<evidence type="ECO:0000313" key="2">
    <source>
        <dbReference type="Proteomes" id="UP001178507"/>
    </source>
</evidence>
<name>A0AA36N215_9DINO</name>
<organism evidence="1 2">
    <name type="scientific">Effrenium voratum</name>
    <dbReference type="NCBI Taxonomy" id="2562239"/>
    <lineage>
        <taxon>Eukaryota</taxon>
        <taxon>Sar</taxon>
        <taxon>Alveolata</taxon>
        <taxon>Dinophyceae</taxon>
        <taxon>Suessiales</taxon>
        <taxon>Symbiodiniaceae</taxon>
        <taxon>Effrenium</taxon>
    </lineage>
</organism>
<dbReference type="AlphaFoldDB" id="A0AA36N215"/>
<gene>
    <name evidence="1" type="ORF">EVOR1521_LOCUS14942</name>
</gene>
<reference evidence="1" key="1">
    <citation type="submission" date="2023-08" db="EMBL/GenBank/DDBJ databases">
        <authorList>
            <person name="Chen Y."/>
            <person name="Shah S."/>
            <person name="Dougan E. K."/>
            <person name="Thang M."/>
            <person name="Chan C."/>
        </authorList>
    </citation>
    <scope>NUCLEOTIDE SEQUENCE</scope>
</reference>
<dbReference type="EMBL" id="CAUJNA010001846">
    <property type="protein sequence ID" value="CAJ1389294.1"/>
    <property type="molecule type" value="Genomic_DNA"/>
</dbReference>
<keyword evidence="2" id="KW-1185">Reference proteome</keyword>
<evidence type="ECO:0000313" key="1">
    <source>
        <dbReference type="EMBL" id="CAJ1389294.1"/>
    </source>
</evidence>
<protein>
    <submittedName>
        <fullName evidence="1">Uncharacterized protein</fullName>
    </submittedName>
</protein>
<sequence length="245" mass="27109">MAFHSVVSRGAFATTKFVNKFRGWLSPPPIGAKEQLVAYANNFKFPVGYQEAQIINEMKLVGLEEMRAVAAFECATSVLKEKMRAELVGKRVPEIVTDSILAGIEGVKKYTNSWEEFAVDPAGTGHIFKTTLIMSLNPQDDSQMQVAMAVSGAKFNAAKEVAYTNKETVPVYEPRVSYVQTIESGFFGDYKVPRKIETQEQVGTRTLETPIFKERAFGKADLEVIKLFLEGKALNEAIVLYGCCG</sequence>
<dbReference type="Proteomes" id="UP001178507">
    <property type="component" value="Unassembled WGS sequence"/>
</dbReference>
<accession>A0AA36N215</accession>